<gene>
    <name evidence="2" type="ORF">TSAR_003898</name>
</gene>
<sequence length="66" mass="7557">MVYDTTHLIYKPIFTTLITYNVSNLKVPSHSCLKSAKRGLLLNVTRQDIPEPRSTSPKEMKSHVRT</sequence>
<proteinExistence type="predicted"/>
<name>A0A232ELR5_9HYME</name>
<dbReference type="Proteomes" id="UP000215335">
    <property type="component" value="Unassembled WGS sequence"/>
</dbReference>
<accession>A0A232ELR5</accession>
<reference evidence="2 3" key="1">
    <citation type="journal article" date="2017" name="Curr. Biol.">
        <title>The Evolution of Venom by Co-option of Single-Copy Genes.</title>
        <authorList>
            <person name="Martinson E.O."/>
            <person name="Mrinalini"/>
            <person name="Kelkar Y.D."/>
            <person name="Chang C.H."/>
            <person name="Werren J.H."/>
        </authorList>
    </citation>
    <scope>NUCLEOTIDE SEQUENCE [LARGE SCALE GENOMIC DNA]</scope>
    <source>
        <strain evidence="2 3">Alberta</strain>
        <tissue evidence="2">Whole body</tissue>
    </source>
</reference>
<protein>
    <submittedName>
        <fullName evidence="2">Uncharacterized protein</fullName>
    </submittedName>
</protein>
<evidence type="ECO:0000313" key="2">
    <source>
        <dbReference type="EMBL" id="OXU19304.1"/>
    </source>
</evidence>
<keyword evidence="3" id="KW-1185">Reference proteome</keyword>
<feature type="region of interest" description="Disordered" evidence="1">
    <location>
        <begin position="45"/>
        <end position="66"/>
    </location>
</feature>
<dbReference type="EMBL" id="NNAY01003506">
    <property type="protein sequence ID" value="OXU19304.1"/>
    <property type="molecule type" value="Genomic_DNA"/>
</dbReference>
<evidence type="ECO:0000256" key="1">
    <source>
        <dbReference type="SAM" id="MobiDB-lite"/>
    </source>
</evidence>
<feature type="compositionally biased region" description="Basic and acidic residues" evidence="1">
    <location>
        <begin position="48"/>
        <end position="66"/>
    </location>
</feature>
<organism evidence="2 3">
    <name type="scientific">Trichomalopsis sarcophagae</name>
    <dbReference type="NCBI Taxonomy" id="543379"/>
    <lineage>
        <taxon>Eukaryota</taxon>
        <taxon>Metazoa</taxon>
        <taxon>Ecdysozoa</taxon>
        <taxon>Arthropoda</taxon>
        <taxon>Hexapoda</taxon>
        <taxon>Insecta</taxon>
        <taxon>Pterygota</taxon>
        <taxon>Neoptera</taxon>
        <taxon>Endopterygota</taxon>
        <taxon>Hymenoptera</taxon>
        <taxon>Apocrita</taxon>
        <taxon>Proctotrupomorpha</taxon>
        <taxon>Chalcidoidea</taxon>
        <taxon>Pteromalidae</taxon>
        <taxon>Pteromalinae</taxon>
        <taxon>Trichomalopsis</taxon>
    </lineage>
</organism>
<evidence type="ECO:0000313" key="3">
    <source>
        <dbReference type="Proteomes" id="UP000215335"/>
    </source>
</evidence>
<dbReference type="AlphaFoldDB" id="A0A232ELR5"/>
<comment type="caution">
    <text evidence="2">The sequence shown here is derived from an EMBL/GenBank/DDBJ whole genome shotgun (WGS) entry which is preliminary data.</text>
</comment>